<sequence length="580" mass="65540">MDGDQSASIPADRYHKADPRPRWTNGRPYRKLQPEEIRLLAVSPVTTDLDLPLKCTLETYALSTAPTFAALSYTWGSPLRNIEELRKQAARSTSQVHCNGKEAHIGQNLYDFLLHHAYEQTAGRYLWIDALSINQDDVEERSEQVTLMGAIYQKANEVLVWLGPEDHLTESAISLLQRVVILDEADRSALHPADASTHHSDPLLNLRNWRALTLFFQREWFRRTCTLISEGTRTLGQNTPARLAAAKKTWKSGHDSKFLYALIRARPSESEDLRDKVYSQLGLGDADIFPDYKASVGDVYTVAARYILEHSESLFLLTCVEGEEFQKVPGLPSWVPDWSVSKTISLRVTGYPDYHAALQIPKRQTIFTDEAGKHVLSIEATKLDDIVDICESKGPLHNNLHTSCLWDMIAKLDPMYAAAPEEPQSQYPASCETFGPSFKEWVLWRYVSASDEPTTFPHASSDNKFVPTRLEIEDARQKSRSDATYVADLKRRGSRYDLIYSHAMLLRPFCTKNGYFGIGTLCLRKGDSLWIAPGCPVPLILRLIEGSERYRLVGGSYVHGFMNGEILKRPGLEFSMVNLE</sequence>
<dbReference type="InterPro" id="IPR052895">
    <property type="entry name" value="HetReg/Transcr_Mod"/>
</dbReference>
<accession>A0A9P4LVF0</accession>
<reference evidence="3" key="1">
    <citation type="journal article" date="2020" name="Stud. Mycol.">
        <title>101 Dothideomycetes genomes: a test case for predicting lifestyles and emergence of pathogens.</title>
        <authorList>
            <person name="Haridas S."/>
            <person name="Albert R."/>
            <person name="Binder M."/>
            <person name="Bloem J."/>
            <person name="Labutti K."/>
            <person name="Salamov A."/>
            <person name="Andreopoulos B."/>
            <person name="Baker S."/>
            <person name="Barry K."/>
            <person name="Bills G."/>
            <person name="Bluhm B."/>
            <person name="Cannon C."/>
            <person name="Castanera R."/>
            <person name="Culley D."/>
            <person name="Daum C."/>
            <person name="Ezra D."/>
            <person name="Gonzalez J."/>
            <person name="Henrissat B."/>
            <person name="Kuo A."/>
            <person name="Liang C."/>
            <person name="Lipzen A."/>
            <person name="Lutzoni F."/>
            <person name="Magnuson J."/>
            <person name="Mondo S."/>
            <person name="Nolan M."/>
            <person name="Ohm R."/>
            <person name="Pangilinan J."/>
            <person name="Park H.-J."/>
            <person name="Ramirez L."/>
            <person name="Alfaro M."/>
            <person name="Sun H."/>
            <person name="Tritt A."/>
            <person name="Yoshinaga Y."/>
            <person name="Zwiers L.-H."/>
            <person name="Turgeon B."/>
            <person name="Goodwin S."/>
            <person name="Spatafora J."/>
            <person name="Crous P."/>
            <person name="Grigoriev I."/>
        </authorList>
    </citation>
    <scope>NUCLEOTIDE SEQUENCE</scope>
    <source>
        <strain evidence="3">CBS 110217</strain>
    </source>
</reference>
<dbReference type="PANTHER" id="PTHR24148">
    <property type="entry name" value="ANKYRIN REPEAT DOMAIN-CONTAINING PROTEIN 39 HOMOLOG-RELATED"/>
    <property type="match status" value="1"/>
</dbReference>
<dbReference type="AlphaFoldDB" id="A0A9P4LVF0"/>
<evidence type="ECO:0000313" key="4">
    <source>
        <dbReference type="Proteomes" id="UP000799777"/>
    </source>
</evidence>
<comment type="caution">
    <text evidence="3">The sequence shown here is derived from an EMBL/GenBank/DDBJ whole genome shotgun (WGS) entry which is preliminary data.</text>
</comment>
<name>A0A9P4LVF0_9PLEO</name>
<evidence type="ECO:0000313" key="3">
    <source>
        <dbReference type="EMBL" id="KAF2036644.1"/>
    </source>
</evidence>
<evidence type="ECO:0000256" key="1">
    <source>
        <dbReference type="SAM" id="MobiDB-lite"/>
    </source>
</evidence>
<protein>
    <recommendedName>
        <fullName evidence="2">Heterokaryon incompatibility domain-containing protein</fullName>
    </recommendedName>
</protein>
<feature type="compositionally biased region" description="Basic and acidic residues" evidence="1">
    <location>
        <begin position="12"/>
        <end position="21"/>
    </location>
</feature>
<proteinExistence type="predicted"/>
<organism evidence="3 4">
    <name type="scientific">Setomelanomma holmii</name>
    <dbReference type="NCBI Taxonomy" id="210430"/>
    <lineage>
        <taxon>Eukaryota</taxon>
        <taxon>Fungi</taxon>
        <taxon>Dikarya</taxon>
        <taxon>Ascomycota</taxon>
        <taxon>Pezizomycotina</taxon>
        <taxon>Dothideomycetes</taxon>
        <taxon>Pleosporomycetidae</taxon>
        <taxon>Pleosporales</taxon>
        <taxon>Pleosporineae</taxon>
        <taxon>Phaeosphaeriaceae</taxon>
        <taxon>Setomelanomma</taxon>
    </lineage>
</organism>
<feature type="region of interest" description="Disordered" evidence="1">
    <location>
        <begin position="1"/>
        <end position="28"/>
    </location>
</feature>
<dbReference type="InterPro" id="IPR010730">
    <property type="entry name" value="HET"/>
</dbReference>
<gene>
    <name evidence="3" type="ORF">EK21DRAFT_51879</name>
</gene>
<dbReference type="Proteomes" id="UP000799777">
    <property type="component" value="Unassembled WGS sequence"/>
</dbReference>
<dbReference type="Pfam" id="PF26639">
    <property type="entry name" value="Het-6_barrel"/>
    <property type="match status" value="1"/>
</dbReference>
<dbReference type="PANTHER" id="PTHR24148:SF73">
    <property type="entry name" value="HET DOMAIN PROTEIN (AFU_ORTHOLOGUE AFUA_8G01020)"/>
    <property type="match status" value="1"/>
</dbReference>
<dbReference type="Pfam" id="PF06985">
    <property type="entry name" value="HET"/>
    <property type="match status" value="1"/>
</dbReference>
<dbReference type="OrthoDB" id="3548654at2759"/>
<dbReference type="EMBL" id="ML978154">
    <property type="protein sequence ID" value="KAF2036644.1"/>
    <property type="molecule type" value="Genomic_DNA"/>
</dbReference>
<feature type="domain" description="Heterokaryon incompatibility" evidence="2">
    <location>
        <begin position="68"/>
        <end position="224"/>
    </location>
</feature>
<evidence type="ECO:0000259" key="2">
    <source>
        <dbReference type="Pfam" id="PF06985"/>
    </source>
</evidence>
<keyword evidence="4" id="KW-1185">Reference proteome</keyword>